<feature type="domain" description="Izumo protein immunoglobulin" evidence="3">
    <location>
        <begin position="124"/>
        <end position="201"/>
    </location>
</feature>
<feature type="compositionally biased region" description="Basic and acidic residues" evidence="1">
    <location>
        <begin position="203"/>
        <end position="213"/>
    </location>
</feature>
<reference evidence="4" key="1">
    <citation type="submission" date="2025-08" db="UniProtKB">
        <authorList>
            <consortium name="Ensembl"/>
        </authorList>
    </citation>
    <scope>IDENTIFICATION</scope>
</reference>
<feature type="region of interest" description="Disordered" evidence="1">
    <location>
        <begin position="203"/>
        <end position="245"/>
    </location>
</feature>
<keyword evidence="2" id="KW-0732">Signal</keyword>
<dbReference type="PANTHER" id="PTHR35540:SF1">
    <property type="entry name" value="IZUMO SPERM-EGG FUSION PROTEIN 1"/>
    <property type="match status" value="1"/>
</dbReference>
<evidence type="ECO:0000313" key="5">
    <source>
        <dbReference type="Proteomes" id="UP000694393"/>
    </source>
</evidence>
<dbReference type="Pfam" id="PF16706">
    <property type="entry name" value="Izumo-Ig"/>
    <property type="match status" value="1"/>
</dbReference>
<reference evidence="4" key="2">
    <citation type="submission" date="2025-09" db="UniProtKB">
        <authorList>
            <consortium name="Ensembl"/>
        </authorList>
    </citation>
    <scope>IDENTIFICATION</scope>
</reference>
<dbReference type="InterPro" id="IPR032699">
    <property type="entry name" value="Izumo-Ig"/>
</dbReference>
<dbReference type="PROSITE" id="PS51257">
    <property type="entry name" value="PROKAR_LIPOPROTEIN"/>
    <property type="match status" value="1"/>
</dbReference>
<dbReference type="GO" id="GO:0086080">
    <property type="term" value="F:protein binding involved in heterotypic cell-cell adhesion"/>
    <property type="evidence" value="ECO:0007669"/>
    <property type="project" value="TreeGrafter"/>
</dbReference>
<evidence type="ECO:0000313" key="4">
    <source>
        <dbReference type="Ensembl" id="ENSPCEP00000023052.1"/>
    </source>
</evidence>
<dbReference type="Ensembl" id="ENSPCET00000023819.1">
    <property type="protein sequence ID" value="ENSPCEP00000023052.1"/>
    <property type="gene ID" value="ENSPCEG00000017548.1"/>
</dbReference>
<dbReference type="GO" id="GO:0035036">
    <property type="term" value="P:sperm-egg recognition"/>
    <property type="evidence" value="ECO:0007669"/>
    <property type="project" value="InterPro"/>
</dbReference>
<sequence length="245" mass="26810">MGVAGLRKVAPLWQAMAWAMWLALLVLGAQGCLRCDPGSMQLLQELKGPFLARQLPRDPDLRKRLGALLDHSLRELAELPIGPESYMGVIGVQGSPLPCPFLCSPNTIGLQGGWPLTSGSLAERKLQVQQDEDLILDCALTWHQASYGTKSYSFYRVQCPSLLMCSPRTLLEVTVNDSGQYRCDMRNAKNWLGSRLSFQVTGEETKTQAEGRWKPGKAVEGMTPPPQLPPSSKVTVVGGTPTSFK</sequence>
<keyword evidence="5" id="KW-1185">Reference proteome</keyword>
<feature type="chain" id="PRO_5034042685" description="Izumo protein immunoglobulin domain-containing protein" evidence="2">
    <location>
        <begin position="32"/>
        <end position="245"/>
    </location>
</feature>
<feature type="compositionally biased region" description="Polar residues" evidence="1">
    <location>
        <begin position="230"/>
        <end position="245"/>
    </location>
</feature>
<evidence type="ECO:0000256" key="1">
    <source>
        <dbReference type="SAM" id="MobiDB-lite"/>
    </source>
</evidence>
<evidence type="ECO:0000259" key="3">
    <source>
        <dbReference type="Pfam" id="PF16706"/>
    </source>
</evidence>
<dbReference type="Proteomes" id="UP000694393">
    <property type="component" value="Unplaced"/>
</dbReference>
<dbReference type="PANTHER" id="PTHR35540">
    <property type="entry name" value="IZUMO SPERM-EGG FUSION PROTEIN 1"/>
    <property type="match status" value="1"/>
</dbReference>
<organism evidence="4 5">
    <name type="scientific">Pelusios castaneus</name>
    <name type="common">West African mud turtle</name>
    <dbReference type="NCBI Taxonomy" id="367368"/>
    <lineage>
        <taxon>Eukaryota</taxon>
        <taxon>Metazoa</taxon>
        <taxon>Chordata</taxon>
        <taxon>Craniata</taxon>
        <taxon>Vertebrata</taxon>
        <taxon>Euteleostomi</taxon>
        <taxon>Archelosauria</taxon>
        <taxon>Testudinata</taxon>
        <taxon>Testudines</taxon>
        <taxon>Pleurodira</taxon>
        <taxon>Pelomedusidae</taxon>
        <taxon>Pelusios</taxon>
    </lineage>
</organism>
<dbReference type="GO" id="GO:0005102">
    <property type="term" value="F:signaling receptor binding"/>
    <property type="evidence" value="ECO:0007669"/>
    <property type="project" value="InterPro"/>
</dbReference>
<proteinExistence type="predicted"/>
<dbReference type="AlphaFoldDB" id="A0A8C8SS98"/>
<evidence type="ECO:0000256" key="2">
    <source>
        <dbReference type="SAM" id="SignalP"/>
    </source>
</evidence>
<dbReference type="GO" id="GO:0007342">
    <property type="term" value="P:fusion of sperm to egg plasma membrane involved in single fertilization"/>
    <property type="evidence" value="ECO:0007669"/>
    <property type="project" value="InterPro"/>
</dbReference>
<feature type="signal peptide" evidence="2">
    <location>
        <begin position="1"/>
        <end position="31"/>
    </location>
</feature>
<dbReference type="GO" id="GO:0002080">
    <property type="term" value="C:acrosomal membrane"/>
    <property type="evidence" value="ECO:0007669"/>
    <property type="project" value="TreeGrafter"/>
</dbReference>
<dbReference type="InterPro" id="IPR032700">
    <property type="entry name" value="IZUMO1"/>
</dbReference>
<protein>
    <recommendedName>
        <fullName evidence="3">Izumo protein immunoglobulin domain-containing protein</fullName>
    </recommendedName>
</protein>
<dbReference type="GO" id="GO:0005886">
    <property type="term" value="C:plasma membrane"/>
    <property type="evidence" value="ECO:0007669"/>
    <property type="project" value="TreeGrafter"/>
</dbReference>
<accession>A0A8C8SS98</accession>
<name>A0A8C8SS98_9SAUR</name>